<dbReference type="EMBL" id="CP012333">
    <property type="protein sequence ID" value="AKV00169.1"/>
    <property type="molecule type" value="Genomic_DNA"/>
</dbReference>
<organism evidence="1 2">
    <name type="scientific">Labilithrix luteola</name>
    <dbReference type="NCBI Taxonomy" id="1391654"/>
    <lineage>
        <taxon>Bacteria</taxon>
        <taxon>Pseudomonadati</taxon>
        <taxon>Myxococcota</taxon>
        <taxon>Polyangia</taxon>
        <taxon>Polyangiales</taxon>
        <taxon>Labilitrichaceae</taxon>
        <taxon>Labilithrix</taxon>
    </lineage>
</organism>
<sequence length="241" mass="27793">MTQLLDLVLAAHGDLARWRTFDTVRATFLSGGGLLPMKGLEAPPRASEAIATIHEQSLLIEGYRQPDWRMKFTPQRVAVETTEGQLVEERVNPRRSFAGHTLWTPWDLMDVAYFNGYARWTYLTTPFFMAMPGFQVTEIEPWREGTETWLGLRVRFPDGIAGHSVEQEFYFGPDLLLRRHDYRFEIGGGVPVAQYVHDLVEVNGFRFPSKRRAYVRSPSGKPIHDLLLISIDIRDYHVEKR</sequence>
<dbReference type="RefSeq" id="WP_146651504.1">
    <property type="nucleotide sequence ID" value="NZ_CP012333.1"/>
</dbReference>
<name>A0A0K1Q316_9BACT</name>
<keyword evidence="2" id="KW-1185">Reference proteome</keyword>
<evidence type="ECO:0000313" key="1">
    <source>
        <dbReference type="EMBL" id="AKV00169.1"/>
    </source>
</evidence>
<dbReference type="Proteomes" id="UP000064967">
    <property type="component" value="Chromosome"/>
</dbReference>
<accession>A0A0K1Q316</accession>
<proteinExistence type="predicted"/>
<dbReference type="KEGG" id="llu:AKJ09_06832"/>
<protein>
    <submittedName>
        <fullName evidence="1">Uncharacterized protein</fullName>
    </submittedName>
</protein>
<dbReference type="AlphaFoldDB" id="A0A0K1Q316"/>
<evidence type="ECO:0000313" key="2">
    <source>
        <dbReference type="Proteomes" id="UP000064967"/>
    </source>
</evidence>
<gene>
    <name evidence="1" type="ORF">AKJ09_06832</name>
</gene>
<dbReference type="PATRIC" id="fig|1391654.3.peg.6938"/>
<reference evidence="1 2" key="1">
    <citation type="submission" date="2015-08" db="EMBL/GenBank/DDBJ databases">
        <authorList>
            <person name="Babu N.S."/>
            <person name="Beckwith C.J."/>
            <person name="Beseler K.G."/>
            <person name="Brison A."/>
            <person name="Carone J.V."/>
            <person name="Caskin T.P."/>
            <person name="Diamond M."/>
            <person name="Durham M.E."/>
            <person name="Foxe J.M."/>
            <person name="Go M."/>
            <person name="Henderson B.A."/>
            <person name="Jones I.B."/>
            <person name="McGettigan J.A."/>
            <person name="Micheletti S.J."/>
            <person name="Nasrallah M.E."/>
            <person name="Ortiz D."/>
            <person name="Piller C.R."/>
            <person name="Privatt S.R."/>
            <person name="Schneider S.L."/>
            <person name="Sharp S."/>
            <person name="Smith T.C."/>
            <person name="Stanton J.D."/>
            <person name="Ullery H.E."/>
            <person name="Wilson R.J."/>
            <person name="Serrano M.G."/>
            <person name="Buck G."/>
            <person name="Lee V."/>
            <person name="Wang Y."/>
            <person name="Carvalho R."/>
            <person name="Voegtly L."/>
            <person name="Shi R."/>
            <person name="Duckworth R."/>
            <person name="Johnson A."/>
            <person name="Loviza R."/>
            <person name="Walstead R."/>
            <person name="Shah Z."/>
            <person name="Kiflezghi M."/>
            <person name="Wade K."/>
            <person name="Ball S.L."/>
            <person name="Bradley K.W."/>
            <person name="Asai D.J."/>
            <person name="Bowman C.A."/>
            <person name="Russell D.A."/>
            <person name="Pope W.H."/>
            <person name="Jacobs-Sera D."/>
            <person name="Hendrix R.W."/>
            <person name="Hatfull G.F."/>
        </authorList>
    </citation>
    <scope>NUCLEOTIDE SEQUENCE [LARGE SCALE GENOMIC DNA]</scope>
    <source>
        <strain evidence="1 2">DSM 27648</strain>
    </source>
</reference>
<dbReference type="OrthoDB" id="8746011at2"/>